<dbReference type="EMBL" id="BJXR01000031">
    <property type="protein sequence ID" value="GEN09063.1"/>
    <property type="molecule type" value="Genomic_DNA"/>
</dbReference>
<dbReference type="InterPro" id="IPR015915">
    <property type="entry name" value="Kelch-typ_b-propeller"/>
</dbReference>
<dbReference type="RefSeq" id="WP_143097206.1">
    <property type="nucleotide sequence ID" value="NZ_BJXR01000031.1"/>
</dbReference>
<proteinExistence type="predicted"/>
<feature type="signal peptide" evidence="3">
    <location>
        <begin position="1"/>
        <end position="19"/>
    </location>
</feature>
<comment type="caution">
    <text evidence="4">The sequence shown here is derived from an EMBL/GenBank/DDBJ whole genome shotgun (WGS) entry which is preliminary data.</text>
</comment>
<feature type="chain" id="PRO_5023098978" evidence="3">
    <location>
        <begin position="20"/>
        <end position="827"/>
    </location>
</feature>
<evidence type="ECO:0000256" key="1">
    <source>
        <dbReference type="ARBA" id="ARBA00022441"/>
    </source>
</evidence>
<evidence type="ECO:0000313" key="5">
    <source>
        <dbReference type="EMBL" id="SEU14968.1"/>
    </source>
</evidence>
<dbReference type="OrthoDB" id="320326at2"/>
<dbReference type="PROSITE" id="PS51257">
    <property type="entry name" value="PROKAR_LIPOPROTEIN"/>
    <property type="match status" value="1"/>
</dbReference>
<dbReference type="EMBL" id="FOIB01000005">
    <property type="protein sequence ID" value="SEU14968.1"/>
    <property type="molecule type" value="Genomic_DNA"/>
</dbReference>
<dbReference type="InterPro" id="IPR037293">
    <property type="entry name" value="Gal_Oxidase_central_sf"/>
</dbReference>
<keyword evidence="2" id="KW-0677">Repeat</keyword>
<dbReference type="SUPFAM" id="SSF117281">
    <property type="entry name" value="Kelch motif"/>
    <property type="match status" value="3"/>
</dbReference>
<evidence type="ECO:0000313" key="4">
    <source>
        <dbReference type="EMBL" id="GEN09063.1"/>
    </source>
</evidence>
<dbReference type="Pfam" id="PF01344">
    <property type="entry name" value="Kelch_1"/>
    <property type="match status" value="1"/>
</dbReference>
<reference evidence="4 7" key="2">
    <citation type="submission" date="2019-07" db="EMBL/GenBank/DDBJ databases">
        <title>Whole genome shotgun sequence of Myxococcus fulvus NBRC 100333.</title>
        <authorList>
            <person name="Hosoyama A."/>
            <person name="Uohara A."/>
            <person name="Ohji S."/>
            <person name="Ichikawa N."/>
        </authorList>
    </citation>
    <scope>NUCLEOTIDE SEQUENCE [LARGE SCALE GENOMIC DNA]</scope>
    <source>
        <strain evidence="4 7">NBRC 100333</strain>
    </source>
</reference>
<organism evidence="4 7">
    <name type="scientific">Myxococcus fulvus</name>
    <dbReference type="NCBI Taxonomy" id="33"/>
    <lineage>
        <taxon>Bacteria</taxon>
        <taxon>Pseudomonadati</taxon>
        <taxon>Myxococcota</taxon>
        <taxon>Myxococcia</taxon>
        <taxon>Myxococcales</taxon>
        <taxon>Cystobacterineae</taxon>
        <taxon>Myxococcaceae</taxon>
        <taxon>Myxococcus</taxon>
    </lineage>
</organism>
<evidence type="ECO:0000256" key="3">
    <source>
        <dbReference type="SAM" id="SignalP"/>
    </source>
</evidence>
<evidence type="ECO:0000256" key="2">
    <source>
        <dbReference type="ARBA" id="ARBA00022737"/>
    </source>
</evidence>
<keyword evidence="3" id="KW-0732">Signal</keyword>
<reference evidence="5 6" key="1">
    <citation type="submission" date="2016-10" db="EMBL/GenBank/DDBJ databases">
        <authorList>
            <person name="Varghese N."/>
            <person name="Submissions S."/>
        </authorList>
    </citation>
    <scope>NUCLEOTIDE SEQUENCE [LARGE SCALE GENOMIC DNA]</scope>
    <source>
        <strain evidence="5 6">DSM 16525</strain>
    </source>
</reference>
<dbReference type="InterPro" id="IPR006652">
    <property type="entry name" value="Kelch_1"/>
</dbReference>
<accession>A0A511T625</accession>
<sequence>MKTCSWLIALLSSALGLLAGCVDFDGGEKTWCQRHPDACAPAFEQVPASVLYVEKKGTLRLQAGAKDPAGAPLQFTWSSNVGSLGQARDTATTTEVEWTAPECIASSGATVTLTASSRLGASTQVTVFAIGIPECPRMDGTSSLTAARSGHTATLLYSGVVLVTGGESSGAALDVSEGYSPRDKSWSSAGRMGTARVGHTAVRLFSGTVLVTGGRDASGALKSAELVTQDFTWTAALSPATARQGHAAALLDSGKVLVTGGSDDSAVVTTSELYFPGDGIDPVPKWSTTVSAPVARDRPVATVVGAGKKVLVTGGRTEGGGYPTSADVFDSATETWTQVDAVGEGRIDHAATLLESGRVLVTGGRHSGGALGSTVLVDVEKRVATPGPPLTTPRYGHTATLLRSGQVLITGGLGVGGEALASTELFDPQTGTWSPTRPLAAGRHDHTAILLDEGRVLLVGGVGTGGVLASAEVYDPGTKTWTNAKHLYVPRGNHTATLLASGRVLVAGGSNKVDETTVYLSSVELYEPASGDWRAVPPLRVARDGHTATLLASGGVLVVGGYNNSSHVAEVELFDPATEQWLPGGQLEKGRDLHTATRLSSGKVLVAGGHEDEGPVATSVLYDPATGRWSSTGTMTTARSAHTATLLASGKVLVTGGYSDKPGIADPLQSAEVYDPSTERWSPVKSLASRRGSHTATLLPTGKVLVAGGYMAKLGQGSLKTAELYDEVTGTWTETPSFVEMRGAHTATLLPSGKVLIAAGHGGHEDRFYLSPCELYDPATGQWSPTSGVLTPRENATATLLPLGKVLVVGGYGYNGMVHWEAELFLP</sequence>
<dbReference type="STRING" id="1334629.MFUL124B02_26815"/>
<dbReference type="PANTHER" id="PTHR45632">
    <property type="entry name" value="LD33804P"/>
    <property type="match status" value="1"/>
</dbReference>
<dbReference type="Gene3D" id="2.130.10.80">
    <property type="entry name" value="Galactose oxidase/kelch, beta-propeller"/>
    <property type="match status" value="8"/>
</dbReference>
<protein>
    <submittedName>
        <fullName evidence="5">Galactose oxidase, central domain</fullName>
    </submittedName>
</protein>
<gene>
    <name evidence="4" type="ORF">MFU01_41000</name>
    <name evidence="5" type="ORF">SAMN05443572_105320</name>
</gene>
<keyword evidence="6" id="KW-1185">Reference proteome</keyword>
<evidence type="ECO:0000313" key="7">
    <source>
        <dbReference type="Proteomes" id="UP000321514"/>
    </source>
</evidence>
<dbReference type="Proteomes" id="UP000183760">
    <property type="component" value="Unassembled WGS sequence"/>
</dbReference>
<dbReference type="Proteomes" id="UP000321514">
    <property type="component" value="Unassembled WGS sequence"/>
</dbReference>
<keyword evidence="1" id="KW-0880">Kelch repeat</keyword>
<dbReference type="AlphaFoldDB" id="A0A511T625"/>
<name>A0A511T625_MYXFU</name>
<dbReference type="Pfam" id="PF24681">
    <property type="entry name" value="Kelch_KLHDC2_KLHL20_DRC7"/>
    <property type="match status" value="1"/>
</dbReference>
<dbReference type="PANTHER" id="PTHR45632:SF3">
    <property type="entry name" value="KELCH-LIKE PROTEIN 32"/>
    <property type="match status" value="1"/>
</dbReference>
<dbReference type="SMART" id="SM00612">
    <property type="entry name" value="Kelch"/>
    <property type="match status" value="12"/>
</dbReference>
<evidence type="ECO:0000313" key="6">
    <source>
        <dbReference type="Proteomes" id="UP000183760"/>
    </source>
</evidence>